<keyword evidence="2" id="KW-0378">Hydrolase</keyword>
<dbReference type="Pfam" id="PF00176">
    <property type="entry name" value="SNF2-rel_dom"/>
    <property type="match status" value="1"/>
</dbReference>
<evidence type="ECO:0000313" key="6">
    <source>
        <dbReference type="Proteomes" id="UP000662931"/>
    </source>
</evidence>
<gene>
    <name evidence="5" type="ORF">FOA43_000181</name>
</gene>
<protein>
    <recommendedName>
        <fullName evidence="4">Helicase C-terminal domain-containing protein</fullName>
    </recommendedName>
</protein>
<dbReference type="Pfam" id="PF00271">
    <property type="entry name" value="Helicase_C"/>
    <property type="match status" value="1"/>
</dbReference>
<dbReference type="RefSeq" id="XP_038776443.1">
    <property type="nucleotide sequence ID" value="XM_038920515.1"/>
</dbReference>
<dbReference type="KEGG" id="bnn:FOA43_000181"/>
<dbReference type="Gene3D" id="3.40.50.300">
    <property type="entry name" value="P-loop containing nucleotide triphosphate hydrolases"/>
    <property type="match status" value="1"/>
</dbReference>
<evidence type="ECO:0000256" key="3">
    <source>
        <dbReference type="ARBA" id="ARBA00022840"/>
    </source>
</evidence>
<dbReference type="Gene3D" id="3.40.50.10810">
    <property type="entry name" value="Tandem AAA-ATPase domain"/>
    <property type="match status" value="1"/>
</dbReference>
<evidence type="ECO:0000313" key="5">
    <source>
        <dbReference type="EMBL" id="QPG72878.1"/>
    </source>
</evidence>
<keyword evidence="6" id="KW-1185">Reference proteome</keyword>
<dbReference type="InterPro" id="IPR027417">
    <property type="entry name" value="P-loop_NTPase"/>
</dbReference>
<dbReference type="InterPro" id="IPR014001">
    <property type="entry name" value="Helicase_ATP-bd"/>
</dbReference>
<dbReference type="GO" id="GO:0005524">
    <property type="term" value="F:ATP binding"/>
    <property type="evidence" value="ECO:0007669"/>
    <property type="project" value="UniProtKB-KW"/>
</dbReference>
<dbReference type="GO" id="GO:0005634">
    <property type="term" value="C:nucleus"/>
    <property type="evidence" value="ECO:0007669"/>
    <property type="project" value="TreeGrafter"/>
</dbReference>
<keyword evidence="1" id="KW-0547">Nucleotide-binding</keyword>
<evidence type="ECO:0000259" key="4">
    <source>
        <dbReference type="PROSITE" id="PS51194"/>
    </source>
</evidence>
<dbReference type="CDD" id="cd18793">
    <property type="entry name" value="SF2_C_SNF"/>
    <property type="match status" value="1"/>
</dbReference>
<dbReference type="EMBL" id="CP064812">
    <property type="protein sequence ID" value="QPG72878.1"/>
    <property type="molecule type" value="Genomic_DNA"/>
</dbReference>
<dbReference type="InterPro" id="IPR001650">
    <property type="entry name" value="Helicase_C-like"/>
</dbReference>
<dbReference type="GO" id="GO:0016787">
    <property type="term" value="F:hydrolase activity"/>
    <property type="evidence" value="ECO:0007669"/>
    <property type="project" value="UniProtKB-KW"/>
</dbReference>
<dbReference type="OrthoDB" id="2801544at2759"/>
<dbReference type="GeneID" id="62193582"/>
<organism evidence="5 6">
    <name type="scientific">Eeniella nana</name>
    <name type="common">Yeast</name>
    <name type="synonym">Brettanomyces nanus</name>
    <dbReference type="NCBI Taxonomy" id="13502"/>
    <lineage>
        <taxon>Eukaryota</taxon>
        <taxon>Fungi</taxon>
        <taxon>Dikarya</taxon>
        <taxon>Ascomycota</taxon>
        <taxon>Saccharomycotina</taxon>
        <taxon>Pichiomycetes</taxon>
        <taxon>Pichiales</taxon>
        <taxon>Pichiaceae</taxon>
        <taxon>Brettanomyces</taxon>
    </lineage>
</organism>
<proteinExistence type="predicted"/>
<accession>A0A875RWL2</accession>
<dbReference type="InterPro" id="IPR038718">
    <property type="entry name" value="SNF2-like_sf"/>
</dbReference>
<dbReference type="SMART" id="SM00487">
    <property type="entry name" value="DEXDc"/>
    <property type="match status" value="1"/>
</dbReference>
<feature type="domain" description="Helicase C-terminal" evidence="4">
    <location>
        <begin position="990"/>
        <end position="1148"/>
    </location>
</feature>
<reference evidence="5" key="1">
    <citation type="submission" date="2020-10" db="EMBL/GenBank/DDBJ databases">
        <authorList>
            <person name="Roach M.J.R."/>
        </authorList>
    </citation>
    <scope>NUCLEOTIDE SEQUENCE</scope>
    <source>
        <strain evidence="5">CBS 1945</strain>
    </source>
</reference>
<dbReference type="InterPro" id="IPR000330">
    <property type="entry name" value="SNF2_N"/>
</dbReference>
<evidence type="ECO:0000256" key="1">
    <source>
        <dbReference type="ARBA" id="ARBA00022741"/>
    </source>
</evidence>
<dbReference type="GO" id="GO:0006281">
    <property type="term" value="P:DNA repair"/>
    <property type="evidence" value="ECO:0007669"/>
    <property type="project" value="TreeGrafter"/>
</dbReference>
<dbReference type="GO" id="GO:0008094">
    <property type="term" value="F:ATP-dependent activity, acting on DNA"/>
    <property type="evidence" value="ECO:0007669"/>
    <property type="project" value="TreeGrafter"/>
</dbReference>
<dbReference type="PANTHER" id="PTHR45626:SF51">
    <property type="entry name" value="SNF2-RELATED DOMAIN-CONTAINING PROTEIN"/>
    <property type="match status" value="1"/>
</dbReference>
<sequence>MKVSDQQKFLQSLTAITNDLDNYQHLGVLYCYNLPGIPAELISAGDCYGWGDFPYDYNACFKGSSCLSHILCDLRYLVSRGYIRITSRVLKFGLAVLRVYILPDGFVGQGILNIYRENYGRLNRQLSWHAKAYQKIMKQMMAILDYDPMAWKIHNDAQFVKYIGSEKRVIPLINCLADYSPFNADSMIGNSWSDQVNTFESLGYHMNRLINGKPFAKVLSALLLDESKEKLGQNTLQERVSRIYSVIKSPHLDLKLNEISTDQQEILSAILNGRVPGFKSNLYNYQRRSVAKMYEKEMYSRRVPMPTIVQIKNGMMYIDLSSFKVMVNPPTYCTPRGGILAENMGLGKTCICLALICLSKLQISQTPRDCRIGNPNTPHVKSLMGKCVEFISNNSIQWRQYYNDLPKTCIEKLEVSLGYFEKVDIHVTRHNTRHTRSQAHTNIEDNAFETISSRRVYLSSTTLVVIPDNLFPQWVSEVKKHVMENYLKLIEIPNEKISLPDKVADIVNSDVVLISLHAFARQSQNPDSILRSIYWKRVIVDEGHSMNAKHSRAVEMAATLMAERRWTITGTPTSGLTSLLVEEDDNEYTVTKNFNAKQDLVRLGIVVSNFLQIEPWKSNSRLWNNTVVKPFEKRVFHSEYELTELLKNLIVRHTIEDVQRDITLPKMHHRAVLLKPSFFDKLSINLFIAVLSANAVTSERTGVDFMFNPSNKSDLRRLINNLRKATFYWTGFSIQDIENLLNICRYSLRENQKRYSEADQLLLKKCMYVAKVALSNNRWRTNSSVHEMSYFVDNLPPCIRRDFTISQYPDLKDLFFSPIGVYGFPQLISIQRFYYKHRMISTEHELETEMRDYTRKFWQHYGRTNDKLNGIRKGTSVMNKELDFRSIDFEAIKEIDKIPNWVNRFNSVSEEEKFYPLENMPHGVKREVETVSPAFQKKVPRIVEKDCPKMISSTPNCEDDTNLDYMTSSKVGSLMRKATIRGTASAKLSYLTSRLLENQIQGAKSIVFYELENSAYYLTEFLDLLGMNYLMYSPHISLTERAKSLAGFDEWDPKKQQGIALIMDLKLASHGLTILAATHVFFINPVWNRTIEAQAVKRAHRIGQTHEVYVETLILKNTIEEEMYYRRSAKGLVENSRQQVKETEKELIDNTGIQKYIMRFEFLRFHFGEKASEIAPLMSKTSIPLRLNTYGIEEKCHGSTEEDNDITMRFAKSDVTPDLERKWALPLFTENSMMKLNESDFSKNRKRGKAASALKTEAVPQKKTTAWERVNEKTLGLMKKLKKGRKVHFTG</sequence>
<evidence type="ECO:0000256" key="2">
    <source>
        <dbReference type="ARBA" id="ARBA00022801"/>
    </source>
</evidence>
<dbReference type="InterPro" id="IPR049730">
    <property type="entry name" value="SNF2/RAD54-like_C"/>
</dbReference>
<keyword evidence="3" id="KW-0067">ATP-binding</keyword>
<dbReference type="PANTHER" id="PTHR45626">
    <property type="entry name" value="TRANSCRIPTION TERMINATION FACTOR 2-RELATED"/>
    <property type="match status" value="1"/>
</dbReference>
<dbReference type="Proteomes" id="UP000662931">
    <property type="component" value="Chromosome 1"/>
</dbReference>
<dbReference type="SUPFAM" id="SSF52540">
    <property type="entry name" value="P-loop containing nucleoside triphosphate hydrolases"/>
    <property type="match status" value="2"/>
</dbReference>
<dbReference type="InterPro" id="IPR050628">
    <property type="entry name" value="SNF2_RAD54_helicase_TF"/>
</dbReference>
<name>A0A875RWL2_EENNA</name>
<dbReference type="PROSITE" id="PS51194">
    <property type="entry name" value="HELICASE_CTER"/>
    <property type="match status" value="1"/>
</dbReference>